<dbReference type="Gene3D" id="2.60.120.920">
    <property type="match status" value="1"/>
</dbReference>
<dbReference type="InterPro" id="IPR043136">
    <property type="entry name" value="B30.2/SPRY_sf"/>
</dbReference>
<sequence length="239" mass="27304">MLVGLLCVVLLIVTGLCIKARAHRNHQNYQMSLQYFNLQSSYNVTAEERDNLQLRLCKLVNVTLDFDTADLFLIRTADIEQVFGVIDIQAKPNLMQFILGKHGFSSGRFYYEVQVKGETMWTVGVVEEIDSRQNMTFLHCCVWTITLRYGAYVALRDGVDLVHFKPMQTLDRVGVFVDIEAKLVSFYNADHWDLLHSFKHAQLNDTIYPILSPWLVKGGRNNAPLVITTPVDCMPSRDA</sequence>
<evidence type="ECO:0000256" key="1">
    <source>
        <dbReference type="SAM" id="SignalP"/>
    </source>
</evidence>
<dbReference type="InterPro" id="IPR003879">
    <property type="entry name" value="Butyrophylin_SPRY"/>
</dbReference>
<dbReference type="InterPro" id="IPR001870">
    <property type="entry name" value="B30.2/SPRY"/>
</dbReference>
<protein>
    <recommendedName>
        <fullName evidence="2">B30.2/SPRY domain-containing protein</fullName>
    </recommendedName>
</protein>
<name>A0ABD1KYB0_9TELE</name>
<dbReference type="SUPFAM" id="SSF49899">
    <property type="entry name" value="Concanavalin A-like lectins/glucanases"/>
    <property type="match status" value="1"/>
</dbReference>
<feature type="domain" description="B30.2/SPRY" evidence="2">
    <location>
        <begin position="42"/>
        <end position="231"/>
    </location>
</feature>
<organism evidence="3 4">
    <name type="scientific">Coilia grayii</name>
    <name type="common">Gray's grenadier anchovy</name>
    <dbReference type="NCBI Taxonomy" id="363190"/>
    <lineage>
        <taxon>Eukaryota</taxon>
        <taxon>Metazoa</taxon>
        <taxon>Chordata</taxon>
        <taxon>Craniata</taxon>
        <taxon>Vertebrata</taxon>
        <taxon>Euteleostomi</taxon>
        <taxon>Actinopterygii</taxon>
        <taxon>Neopterygii</taxon>
        <taxon>Teleostei</taxon>
        <taxon>Clupei</taxon>
        <taxon>Clupeiformes</taxon>
        <taxon>Clupeoidei</taxon>
        <taxon>Engraulidae</taxon>
        <taxon>Coilinae</taxon>
        <taxon>Coilia</taxon>
    </lineage>
</organism>
<dbReference type="EMBL" id="JBHFQA010000001">
    <property type="protein sequence ID" value="KAL2104152.1"/>
    <property type="molecule type" value="Genomic_DNA"/>
</dbReference>
<dbReference type="InterPro" id="IPR050143">
    <property type="entry name" value="TRIM/RBCC"/>
</dbReference>
<evidence type="ECO:0000313" key="3">
    <source>
        <dbReference type="EMBL" id="KAL2104152.1"/>
    </source>
</evidence>
<accession>A0ABD1KYB0</accession>
<comment type="caution">
    <text evidence="3">The sequence shown here is derived from an EMBL/GenBank/DDBJ whole genome shotgun (WGS) entry which is preliminary data.</text>
</comment>
<dbReference type="Proteomes" id="UP001591681">
    <property type="component" value="Unassembled WGS sequence"/>
</dbReference>
<keyword evidence="4" id="KW-1185">Reference proteome</keyword>
<dbReference type="InterPro" id="IPR003877">
    <property type="entry name" value="SPRY_dom"/>
</dbReference>
<proteinExistence type="predicted"/>
<feature type="chain" id="PRO_5044767549" description="B30.2/SPRY domain-containing protein" evidence="1">
    <location>
        <begin position="23"/>
        <end position="239"/>
    </location>
</feature>
<dbReference type="Pfam" id="PF00622">
    <property type="entry name" value="SPRY"/>
    <property type="match status" value="1"/>
</dbReference>
<feature type="signal peptide" evidence="1">
    <location>
        <begin position="1"/>
        <end position="22"/>
    </location>
</feature>
<evidence type="ECO:0000259" key="2">
    <source>
        <dbReference type="PROSITE" id="PS50188"/>
    </source>
</evidence>
<dbReference type="PROSITE" id="PS50188">
    <property type="entry name" value="B302_SPRY"/>
    <property type="match status" value="1"/>
</dbReference>
<keyword evidence="1" id="KW-0732">Signal</keyword>
<dbReference type="PRINTS" id="PR01407">
    <property type="entry name" value="BUTYPHLNCDUF"/>
</dbReference>
<dbReference type="AlphaFoldDB" id="A0ABD1KYB0"/>
<reference evidence="3 4" key="1">
    <citation type="submission" date="2024-09" db="EMBL/GenBank/DDBJ databases">
        <title>A chromosome-level genome assembly of Gray's grenadier anchovy, Coilia grayii.</title>
        <authorList>
            <person name="Fu Z."/>
        </authorList>
    </citation>
    <scope>NUCLEOTIDE SEQUENCE [LARGE SCALE GENOMIC DNA]</scope>
    <source>
        <strain evidence="3">G4</strain>
        <tissue evidence="3">Muscle</tissue>
    </source>
</reference>
<dbReference type="PANTHER" id="PTHR24103">
    <property type="entry name" value="E3 UBIQUITIN-PROTEIN LIGASE TRIM"/>
    <property type="match status" value="1"/>
</dbReference>
<gene>
    <name evidence="3" type="ORF">ACEWY4_001020</name>
</gene>
<evidence type="ECO:0000313" key="4">
    <source>
        <dbReference type="Proteomes" id="UP001591681"/>
    </source>
</evidence>
<dbReference type="InterPro" id="IPR013320">
    <property type="entry name" value="ConA-like_dom_sf"/>
</dbReference>